<dbReference type="PANTHER" id="PTHR47295:SF5">
    <property type="entry name" value="EG45-LIKE DOMAIN CONTAINING PROTEIN 2"/>
    <property type="match status" value="1"/>
</dbReference>
<comment type="caution">
    <text evidence="4">The sequence shown here is derived from an EMBL/GenBank/DDBJ whole genome shotgun (WGS) entry which is preliminary data.</text>
</comment>
<feature type="region of interest" description="Disordered" evidence="2">
    <location>
        <begin position="41"/>
        <end position="66"/>
    </location>
</feature>
<evidence type="ECO:0000256" key="2">
    <source>
        <dbReference type="SAM" id="MobiDB-lite"/>
    </source>
</evidence>
<reference evidence="4" key="1">
    <citation type="journal article" date="2023" name="Plant J.">
        <title>Genome sequences and population genomics provide insights into the demographic history, inbreeding, and mutation load of two 'living fossil' tree species of Dipteronia.</title>
        <authorList>
            <person name="Feng Y."/>
            <person name="Comes H.P."/>
            <person name="Chen J."/>
            <person name="Zhu S."/>
            <person name="Lu R."/>
            <person name="Zhang X."/>
            <person name="Li P."/>
            <person name="Qiu J."/>
            <person name="Olsen K.M."/>
            <person name="Qiu Y."/>
        </authorList>
    </citation>
    <scope>NUCLEOTIDE SEQUENCE</scope>
    <source>
        <strain evidence="4">NBL</strain>
    </source>
</reference>
<sequence length="166" mass="18036">MWKISSEEKIRTLEENKQNCQNQLQRQDRLSGRGRILLDSASGSVRGRDRSQGSRSGLGSGSGSSMSGLSVRVGVVDGLVWMSERGTVDDKKACGRKYRVRFIGGANKAPHPCHNGESVVVTVVDFCQPPCNGILNLSQDAFDVIVDRDAGKVRVEYTLVEALIGN</sequence>
<organism evidence="4 5">
    <name type="scientific">Dipteronia sinensis</name>
    <dbReference type="NCBI Taxonomy" id="43782"/>
    <lineage>
        <taxon>Eukaryota</taxon>
        <taxon>Viridiplantae</taxon>
        <taxon>Streptophyta</taxon>
        <taxon>Embryophyta</taxon>
        <taxon>Tracheophyta</taxon>
        <taxon>Spermatophyta</taxon>
        <taxon>Magnoliopsida</taxon>
        <taxon>eudicotyledons</taxon>
        <taxon>Gunneridae</taxon>
        <taxon>Pentapetalae</taxon>
        <taxon>rosids</taxon>
        <taxon>malvids</taxon>
        <taxon>Sapindales</taxon>
        <taxon>Sapindaceae</taxon>
        <taxon>Hippocastanoideae</taxon>
        <taxon>Acereae</taxon>
        <taxon>Dipteronia</taxon>
    </lineage>
</organism>
<dbReference type="GO" id="GO:0048046">
    <property type="term" value="C:apoplast"/>
    <property type="evidence" value="ECO:0007669"/>
    <property type="project" value="InterPro"/>
</dbReference>
<accession>A0AAE0ECV1</accession>
<protein>
    <recommendedName>
        <fullName evidence="3">Expansin-like EG45 domain-containing protein</fullName>
    </recommendedName>
</protein>
<evidence type="ECO:0000313" key="4">
    <source>
        <dbReference type="EMBL" id="KAK3221740.1"/>
    </source>
</evidence>
<dbReference type="SUPFAM" id="SSF50685">
    <property type="entry name" value="Barwin-like endoglucanases"/>
    <property type="match status" value="1"/>
</dbReference>
<dbReference type="AlphaFoldDB" id="A0AAE0ECV1"/>
<name>A0AAE0ECV1_9ROSI</name>
<dbReference type="GO" id="GO:0009627">
    <property type="term" value="P:systemic acquired resistance"/>
    <property type="evidence" value="ECO:0007669"/>
    <property type="project" value="InterPro"/>
</dbReference>
<evidence type="ECO:0000313" key="5">
    <source>
        <dbReference type="Proteomes" id="UP001281410"/>
    </source>
</evidence>
<dbReference type="Pfam" id="PF03330">
    <property type="entry name" value="DPBB_1"/>
    <property type="match status" value="1"/>
</dbReference>
<keyword evidence="5" id="KW-1185">Reference proteome</keyword>
<gene>
    <name evidence="4" type="ORF">Dsin_008765</name>
</gene>
<feature type="domain" description="Expansin-like EG45" evidence="3">
    <location>
        <begin position="53"/>
        <end position="166"/>
    </location>
</feature>
<dbReference type="Gene3D" id="2.40.40.10">
    <property type="entry name" value="RlpA-like domain"/>
    <property type="match status" value="1"/>
</dbReference>
<proteinExistence type="predicted"/>
<dbReference type="Proteomes" id="UP001281410">
    <property type="component" value="Unassembled WGS sequence"/>
</dbReference>
<dbReference type="PROSITE" id="PS50842">
    <property type="entry name" value="EXPANSIN_EG45"/>
    <property type="match status" value="1"/>
</dbReference>
<feature type="coiled-coil region" evidence="1">
    <location>
        <begin position="3"/>
        <end position="30"/>
    </location>
</feature>
<evidence type="ECO:0000256" key="1">
    <source>
        <dbReference type="SAM" id="Coils"/>
    </source>
</evidence>
<dbReference type="EMBL" id="JANJYJ010000003">
    <property type="protein sequence ID" value="KAK3221740.1"/>
    <property type="molecule type" value="Genomic_DNA"/>
</dbReference>
<dbReference type="PANTHER" id="PTHR47295">
    <property type="entry name" value="EG45-LIKE DOMAIN CONTAINING PROTEIN 1-RELATED"/>
    <property type="match status" value="1"/>
</dbReference>
<dbReference type="InterPro" id="IPR036908">
    <property type="entry name" value="RlpA-like_sf"/>
</dbReference>
<evidence type="ECO:0000259" key="3">
    <source>
        <dbReference type="PROSITE" id="PS50842"/>
    </source>
</evidence>
<dbReference type="InterPro" id="IPR007112">
    <property type="entry name" value="Expansin/allergen_DPBB_dom"/>
</dbReference>
<dbReference type="InterPro" id="IPR009009">
    <property type="entry name" value="RlpA-like_DPBB"/>
</dbReference>
<dbReference type="InterPro" id="IPR044206">
    <property type="entry name" value="EGC1/2"/>
</dbReference>
<dbReference type="CDD" id="cd22269">
    <property type="entry name" value="DPBB_EG45-like"/>
    <property type="match status" value="1"/>
</dbReference>
<keyword evidence="1" id="KW-0175">Coiled coil</keyword>